<feature type="transmembrane region" description="Helical" evidence="6">
    <location>
        <begin position="178"/>
        <end position="198"/>
    </location>
</feature>
<keyword evidence="2" id="KW-0813">Transport</keyword>
<reference evidence="8 9" key="1">
    <citation type="submission" date="2016-03" db="EMBL/GenBank/DDBJ databases">
        <authorList>
            <person name="Devillers H."/>
        </authorList>
    </citation>
    <scope>NUCLEOTIDE SEQUENCE [LARGE SCALE GENOMIC DNA]</scope>
    <source>
        <strain evidence="8">CBS 11717</strain>
    </source>
</reference>
<feature type="transmembrane region" description="Helical" evidence="6">
    <location>
        <begin position="250"/>
        <end position="275"/>
    </location>
</feature>
<keyword evidence="3 6" id="KW-0812">Transmembrane</keyword>
<dbReference type="Pfam" id="PF00324">
    <property type="entry name" value="AA_permease"/>
    <property type="match status" value="1"/>
</dbReference>
<dbReference type="PIRSF" id="PIRSF006060">
    <property type="entry name" value="AA_transporter"/>
    <property type="match status" value="1"/>
</dbReference>
<evidence type="ECO:0000256" key="2">
    <source>
        <dbReference type="ARBA" id="ARBA00022448"/>
    </source>
</evidence>
<feature type="transmembrane region" description="Helical" evidence="6">
    <location>
        <begin position="132"/>
        <end position="158"/>
    </location>
</feature>
<evidence type="ECO:0000259" key="7">
    <source>
        <dbReference type="Pfam" id="PF00324"/>
    </source>
</evidence>
<keyword evidence="9" id="KW-1185">Reference proteome</keyword>
<dbReference type="GO" id="GO:0022857">
    <property type="term" value="F:transmembrane transporter activity"/>
    <property type="evidence" value="ECO:0007669"/>
    <property type="project" value="UniProtKB-ARBA"/>
</dbReference>
<evidence type="ECO:0000256" key="6">
    <source>
        <dbReference type="SAM" id="Phobius"/>
    </source>
</evidence>
<feature type="transmembrane region" description="Helical" evidence="6">
    <location>
        <begin position="59"/>
        <end position="81"/>
    </location>
</feature>
<dbReference type="Gene3D" id="1.20.1740.10">
    <property type="entry name" value="Amino acid/polyamine transporter I"/>
    <property type="match status" value="1"/>
</dbReference>
<evidence type="ECO:0000256" key="5">
    <source>
        <dbReference type="ARBA" id="ARBA00023136"/>
    </source>
</evidence>
<dbReference type="EMBL" id="LT598469">
    <property type="protein sequence ID" value="SCV01680.1"/>
    <property type="molecule type" value="Genomic_DNA"/>
</dbReference>
<feature type="domain" description="Amino acid permease/ SLC12A" evidence="7">
    <location>
        <begin position="71"/>
        <end position="529"/>
    </location>
</feature>
<feature type="transmembrane region" description="Helical" evidence="6">
    <location>
        <begin position="210"/>
        <end position="230"/>
    </location>
</feature>
<dbReference type="PANTHER" id="PTHR45649">
    <property type="entry name" value="AMINO-ACID PERMEASE BAT1"/>
    <property type="match status" value="1"/>
</dbReference>
<feature type="transmembrane region" description="Helical" evidence="6">
    <location>
        <begin position="341"/>
        <end position="363"/>
    </location>
</feature>
<dbReference type="InterPro" id="IPR004841">
    <property type="entry name" value="AA-permease/SLC12A_dom"/>
</dbReference>
<name>A0A1G4KBJ1_9SACH</name>
<dbReference type="Proteomes" id="UP000191024">
    <property type="component" value="Chromosome G"/>
</dbReference>
<dbReference type="PANTHER" id="PTHR45649:SF3">
    <property type="entry name" value="POLYAMINE TRANSPORTER TPO5"/>
    <property type="match status" value="1"/>
</dbReference>
<evidence type="ECO:0000256" key="3">
    <source>
        <dbReference type="ARBA" id="ARBA00022692"/>
    </source>
</evidence>
<comment type="subcellular location">
    <subcellularLocation>
        <location evidence="1">Membrane</location>
        <topology evidence="1">Multi-pass membrane protein</topology>
    </subcellularLocation>
</comment>
<proteinExistence type="predicted"/>
<sequence length="551" mass="60842">MPEYTRTAWLVRNNWQALHSSVFNNLDTVLRDDGSETEEVECFLYEERLNRSFLSKGSVIGLGFGLMSPVLGMSSTMSIGLLNGGPLTIMGGFLICGIATWFCSLSLGEIISKYPIEIHGGSAMLAPARLKLICSWYTGWLMLLGNWAMSTSITFAGAQLLVSLIALTNENLIKTENVVLHTVLAFYVIVTLVGVVNLKLARFIETINKVCVYWIIYAIIFIDILLLLFHSGNYRSLKFALMHFDNRFSGHQSVVLSFLIGFQQSSFTLQGFSMLTAVSDEVQRPERDIPHGMSTAVLISWLAGIVFLLPIMLILPDPQTILDNPKIAPVVLIFTQSTHSMFVSFFLVLMILGNLLFSGIGSITTSSRAVYSMARDSAMPYSEIWTYIDESSASKVPKFAVLLSMAVSYILGLLALISTAAFNAFIGAAIICLCSATCIPFILVMVSKRQALQGAPIKVKRGLGWVLNIANTLWLLLTIVVICVPVKMPVSFSTMNYASLVYAFFLVCITALYYMWGKLHFKTPLVKEHIPLQSPAQQDKSKTTSLAESLQ</sequence>
<dbReference type="AlphaFoldDB" id="A0A1G4KBJ1"/>
<protein>
    <submittedName>
        <fullName evidence="8">LAMI_0G13036g1_1</fullName>
    </submittedName>
</protein>
<feature type="transmembrane region" description="Helical" evidence="6">
    <location>
        <begin position="494"/>
        <end position="516"/>
    </location>
</feature>
<accession>A0A1G4KBJ1</accession>
<keyword evidence="5 6" id="KW-0472">Membrane</keyword>
<evidence type="ECO:0000256" key="1">
    <source>
        <dbReference type="ARBA" id="ARBA00004141"/>
    </source>
</evidence>
<evidence type="ECO:0000313" key="9">
    <source>
        <dbReference type="Proteomes" id="UP000191024"/>
    </source>
</evidence>
<feature type="transmembrane region" description="Helical" evidence="6">
    <location>
        <begin position="296"/>
        <end position="315"/>
    </location>
</feature>
<dbReference type="GO" id="GO:0016020">
    <property type="term" value="C:membrane"/>
    <property type="evidence" value="ECO:0007669"/>
    <property type="project" value="UniProtKB-SubCell"/>
</dbReference>
<organism evidence="8 9">
    <name type="scientific">Lachancea mirantina</name>
    <dbReference type="NCBI Taxonomy" id="1230905"/>
    <lineage>
        <taxon>Eukaryota</taxon>
        <taxon>Fungi</taxon>
        <taxon>Dikarya</taxon>
        <taxon>Ascomycota</taxon>
        <taxon>Saccharomycotina</taxon>
        <taxon>Saccharomycetes</taxon>
        <taxon>Saccharomycetales</taxon>
        <taxon>Saccharomycetaceae</taxon>
        <taxon>Lachancea</taxon>
    </lineage>
</organism>
<feature type="transmembrane region" description="Helical" evidence="6">
    <location>
        <begin position="399"/>
        <end position="418"/>
    </location>
</feature>
<evidence type="ECO:0000313" key="8">
    <source>
        <dbReference type="EMBL" id="SCV01680.1"/>
    </source>
</evidence>
<keyword evidence="4 6" id="KW-1133">Transmembrane helix</keyword>
<evidence type="ECO:0000256" key="4">
    <source>
        <dbReference type="ARBA" id="ARBA00022989"/>
    </source>
</evidence>
<feature type="transmembrane region" description="Helical" evidence="6">
    <location>
        <begin position="424"/>
        <end position="444"/>
    </location>
</feature>
<gene>
    <name evidence="8" type="ORF">LAMI_0G13036G</name>
</gene>
<feature type="transmembrane region" description="Helical" evidence="6">
    <location>
        <begin position="465"/>
        <end position="488"/>
    </location>
</feature>
<feature type="transmembrane region" description="Helical" evidence="6">
    <location>
        <begin position="87"/>
        <end position="111"/>
    </location>
</feature>
<dbReference type="OrthoDB" id="3257095at2759"/>